<dbReference type="InterPro" id="IPR009061">
    <property type="entry name" value="DNA-bd_dom_put_sf"/>
</dbReference>
<reference evidence="9 10" key="1">
    <citation type="submission" date="2019-08" db="EMBL/GenBank/DDBJ databases">
        <title>Chromobacterium paludis, a novel bacterium isolated from a Maryland marsh pond.</title>
        <authorList>
            <person name="Blackburn M.B."/>
            <person name="Gundersen-Rindal D.E."/>
        </authorList>
    </citation>
    <scope>NUCLEOTIDE SEQUENCE [LARGE SCALE GENOMIC DNA]</scope>
    <source>
        <strain evidence="10">IIBBL 257-1</strain>
    </source>
</reference>
<dbReference type="GO" id="GO:0003677">
    <property type="term" value="F:DNA binding"/>
    <property type="evidence" value="ECO:0007669"/>
    <property type="project" value="UniProtKB-KW"/>
</dbReference>
<evidence type="ECO:0000259" key="8">
    <source>
        <dbReference type="PROSITE" id="PS50937"/>
    </source>
</evidence>
<dbReference type="InterPro" id="IPR010211">
    <property type="entry name" value="Redox-sen_tscrpt-act_SoxR"/>
</dbReference>
<evidence type="ECO:0000256" key="5">
    <source>
        <dbReference type="ARBA" id="ARBA00023015"/>
    </source>
</evidence>
<evidence type="ECO:0000313" key="9">
    <source>
        <dbReference type="EMBL" id="QEL55101.1"/>
    </source>
</evidence>
<evidence type="ECO:0000256" key="3">
    <source>
        <dbReference type="ARBA" id="ARBA00023004"/>
    </source>
</evidence>
<accession>A0A5C1DE92</accession>
<dbReference type="InterPro" id="IPR015358">
    <property type="entry name" value="Tscrpt_reg_MerR_DNA-bd"/>
</dbReference>
<sequence>MNETISIGYLAKRSGVTASALRFYESLGLILSVGAAGKPRRFHRDALRRVSFIRAAQALGLSLQEIGEALGGLPMQRTPTTADWERLSQAWRPLLQARIDAMVRLRDELDGCIGCGCLSLQRCKLLNPDDEAGAQGNGPRFLLQAR</sequence>
<dbReference type="Pfam" id="PF00376">
    <property type="entry name" value="MerR"/>
    <property type="match status" value="1"/>
</dbReference>
<keyword evidence="7" id="KW-0804">Transcription</keyword>
<evidence type="ECO:0000256" key="4">
    <source>
        <dbReference type="ARBA" id="ARBA00023014"/>
    </source>
</evidence>
<dbReference type="Pfam" id="PF09278">
    <property type="entry name" value="MerR-DNA-bind"/>
    <property type="match status" value="1"/>
</dbReference>
<dbReference type="Gene3D" id="1.10.1660.10">
    <property type="match status" value="1"/>
</dbReference>
<dbReference type="GO" id="GO:0003700">
    <property type="term" value="F:DNA-binding transcription factor activity"/>
    <property type="evidence" value="ECO:0007669"/>
    <property type="project" value="InterPro"/>
</dbReference>
<keyword evidence="3" id="KW-0408">Iron</keyword>
<dbReference type="SMART" id="SM00422">
    <property type="entry name" value="HTH_MERR"/>
    <property type="match status" value="1"/>
</dbReference>
<dbReference type="PROSITE" id="PS50937">
    <property type="entry name" value="HTH_MERR_2"/>
    <property type="match status" value="1"/>
</dbReference>
<dbReference type="GO" id="GO:0046872">
    <property type="term" value="F:metal ion binding"/>
    <property type="evidence" value="ECO:0007669"/>
    <property type="project" value="UniProtKB-KW"/>
</dbReference>
<dbReference type="InterPro" id="IPR000551">
    <property type="entry name" value="MerR-type_HTH_dom"/>
</dbReference>
<dbReference type="RefSeq" id="WP_149295472.1">
    <property type="nucleotide sequence ID" value="NZ_CP043473.1"/>
</dbReference>
<dbReference type="CDD" id="cd01110">
    <property type="entry name" value="HTH_SoxR"/>
    <property type="match status" value="1"/>
</dbReference>
<dbReference type="Proteomes" id="UP000322079">
    <property type="component" value="Chromosome"/>
</dbReference>
<dbReference type="GO" id="GO:0006979">
    <property type="term" value="P:response to oxidative stress"/>
    <property type="evidence" value="ECO:0007669"/>
    <property type="project" value="InterPro"/>
</dbReference>
<keyword evidence="4" id="KW-0411">Iron-sulfur</keyword>
<protein>
    <submittedName>
        <fullName evidence="9">Redox-sensitive transcriptional activator SoxR</fullName>
    </submittedName>
</protein>
<keyword evidence="2" id="KW-0479">Metal-binding</keyword>
<dbReference type="KEGG" id="chrm:FYK34_05725"/>
<dbReference type="PROSITE" id="PS00552">
    <property type="entry name" value="HTH_MERR_1"/>
    <property type="match status" value="1"/>
</dbReference>
<feature type="domain" description="HTH merR-type" evidence="8">
    <location>
        <begin position="4"/>
        <end position="72"/>
    </location>
</feature>
<proteinExistence type="predicted"/>
<dbReference type="EMBL" id="CP043473">
    <property type="protein sequence ID" value="QEL55101.1"/>
    <property type="molecule type" value="Genomic_DNA"/>
</dbReference>
<evidence type="ECO:0000256" key="2">
    <source>
        <dbReference type="ARBA" id="ARBA00022723"/>
    </source>
</evidence>
<dbReference type="InterPro" id="IPR047057">
    <property type="entry name" value="MerR_fam"/>
</dbReference>
<keyword evidence="10" id="KW-1185">Reference proteome</keyword>
<dbReference type="SUPFAM" id="SSF46955">
    <property type="entry name" value="Putative DNA-binding domain"/>
    <property type="match status" value="1"/>
</dbReference>
<dbReference type="PRINTS" id="PR00040">
    <property type="entry name" value="HTHMERR"/>
</dbReference>
<evidence type="ECO:0000256" key="6">
    <source>
        <dbReference type="ARBA" id="ARBA00023125"/>
    </source>
</evidence>
<gene>
    <name evidence="9" type="primary">soxR</name>
    <name evidence="9" type="ORF">FYK34_05725</name>
</gene>
<dbReference type="PANTHER" id="PTHR30204">
    <property type="entry name" value="REDOX-CYCLING DRUG-SENSING TRANSCRIPTIONAL ACTIVATOR SOXR"/>
    <property type="match status" value="1"/>
</dbReference>
<organism evidence="9 10">
    <name type="scientific">Chromobacterium paludis</name>
    <dbReference type="NCBI Taxonomy" id="2605945"/>
    <lineage>
        <taxon>Bacteria</taxon>
        <taxon>Pseudomonadati</taxon>
        <taxon>Pseudomonadota</taxon>
        <taxon>Betaproteobacteria</taxon>
        <taxon>Neisseriales</taxon>
        <taxon>Chromobacteriaceae</taxon>
        <taxon>Chromobacterium</taxon>
    </lineage>
</organism>
<evidence type="ECO:0000313" key="10">
    <source>
        <dbReference type="Proteomes" id="UP000322079"/>
    </source>
</evidence>
<dbReference type="GO" id="GO:0051537">
    <property type="term" value="F:2 iron, 2 sulfur cluster binding"/>
    <property type="evidence" value="ECO:0007669"/>
    <property type="project" value="UniProtKB-KW"/>
</dbReference>
<keyword evidence="6" id="KW-0238">DNA-binding</keyword>
<name>A0A5C1DE92_9NEIS</name>
<dbReference type="PANTHER" id="PTHR30204:SF0">
    <property type="entry name" value="REDOX-SENSITIVE TRANSCRIPTIONAL ACTIVATOR SOXR"/>
    <property type="match status" value="1"/>
</dbReference>
<dbReference type="AlphaFoldDB" id="A0A5C1DE92"/>
<evidence type="ECO:0000256" key="1">
    <source>
        <dbReference type="ARBA" id="ARBA00022714"/>
    </source>
</evidence>
<keyword evidence="5" id="KW-0805">Transcription regulation</keyword>
<evidence type="ECO:0000256" key="7">
    <source>
        <dbReference type="ARBA" id="ARBA00023163"/>
    </source>
</evidence>
<keyword evidence="1" id="KW-0001">2Fe-2S</keyword>
<dbReference type="NCBIfam" id="TIGR01950">
    <property type="entry name" value="SoxR"/>
    <property type="match status" value="1"/>
</dbReference>